<gene>
    <name evidence="1" type="ORF">EVAR_97489_1</name>
</gene>
<reference evidence="1 2" key="1">
    <citation type="journal article" date="2019" name="Commun. Biol.">
        <title>The bagworm genome reveals a unique fibroin gene that provides high tensile strength.</title>
        <authorList>
            <person name="Kono N."/>
            <person name="Nakamura H."/>
            <person name="Ohtoshi R."/>
            <person name="Tomita M."/>
            <person name="Numata K."/>
            <person name="Arakawa K."/>
        </authorList>
    </citation>
    <scope>NUCLEOTIDE SEQUENCE [LARGE SCALE GENOMIC DNA]</scope>
</reference>
<dbReference type="Proteomes" id="UP000299102">
    <property type="component" value="Unassembled WGS sequence"/>
</dbReference>
<comment type="caution">
    <text evidence="1">The sequence shown here is derived from an EMBL/GenBank/DDBJ whole genome shotgun (WGS) entry which is preliminary data.</text>
</comment>
<keyword evidence="2" id="KW-1185">Reference proteome</keyword>
<evidence type="ECO:0000313" key="2">
    <source>
        <dbReference type="Proteomes" id="UP000299102"/>
    </source>
</evidence>
<name>A0A4C1Z7H8_EUMVA</name>
<dbReference type="AlphaFoldDB" id="A0A4C1Z7H8"/>
<sequence length="81" mass="9155">MERYKRADPADYVLKGTASKQNLQRSIIFYSSGDLSSKSCRRAPTGHQLGDGRPSFVSHVFVSRIDVGCFLQRPRSYTLML</sequence>
<proteinExistence type="predicted"/>
<accession>A0A4C1Z7H8</accession>
<organism evidence="1 2">
    <name type="scientific">Eumeta variegata</name>
    <name type="common">Bagworm moth</name>
    <name type="synonym">Eumeta japonica</name>
    <dbReference type="NCBI Taxonomy" id="151549"/>
    <lineage>
        <taxon>Eukaryota</taxon>
        <taxon>Metazoa</taxon>
        <taxon>Ecdysozoa</taxon>
        <taxon>Arthropoda</taxon>
        <taxon>Hexapoda</taxon>
        <taxon>Insecta</taxon>
        <taxon>Pterygota</taxon>
        <taxon>Neoptera</taxon>
        <taxon>Endopterygota</taxon>
        <taxon>Lepidoptera</taxon>
        <taxon>Glossata</taxon>
        <taxon>Ditrysia</taxon>
        <taxon>Tineoidea</taxon>
        <taxon>Psychidae</taxon>
        <taxon>Oiketicinae</taxon>
        <taxon>Eumeta</taxon>
    </lineage>
</organism>
<protein>
    <submittedName>
        <fullName evidence="1">Uncharacterized protein</fullName>
    </submittedName>
</protein>
<evidence type="ECO:0000313" key="1">
    <source>
        <dbReference type="EMBL" id="GBP83272.1"/>
    </source>
</evidence>
<dbReference type="EMBL" id="BGZK01001612">
    <property type="protein sequence ID" value="GBP83272.1"/>
    <property type="molecule type" value="Genomic_DNA"/>
</dbReference>